<sequence>MDFFKKLFKENPQPTQDITHLGRVVANKIDNLVMDVFNAHQGRLCFEPNGFIVPAVWGGQEKGELSPVQEEIYQKVAPAIDEIIERLKLKKMDESQEYAIGLMLRWILISKITHMVELRKKRRIDSLSTANESAYRLDSMDPMGTC</sequence>
<proteinExistence type="predicted"/>
<name>B8FK09_DESAL</name>
<dbReference type="eggNOG" id="ENOG5033BSD">
    <property type="taxonomic scope" value="Bacteria"/>
</dbReference>
<dbReference type="KEGG" id="dal:Dalk_0732"/>
<dbReference type="RefSeq" id="WP_012609876.1">
    <property type="nucleotide sequence ID" value="NC_011768.1"/>
</dbReference>
<protein>
    <submittedName>
        <fullName evidence="1">Uncharacterized protein</fullName>
    </submittedName>
</protein>
<dbReference type="AlphaFoldDB" id="B8FK09"/>
<dbReference type="Proteomes" id="UP000000739">
    <property type="component" value="Chromosome"/>
</dbReference>
<organism evidence="1 2">
    <name type="scientific">Desulfatibacillum aliphaticivorans</name>
    <dbReference type="NCBI Taxonomy" id="218208"/>
    <lineage>
        <taxon>Bacteria</taxon>
        <taxon>Pseudomonadati</taxon>
        <taxon>Thermodesulfobacteriota</taxon>
        <taxon>Desulfobacteria</taxon>
        <taxon>Desulfobacterales</taxon>
        <taxon>Desulfatibacillaceae</taxon>
        <taxon>Desulfatibacillum</taxon>
    </lineage>
</organism>
<dbReference type="EMBL" id="CP001322">
    <property type="protein sequence ID" value="ACL02437.1"/>
    <property type="molecule type" value="Genomic_DNA"/>
</dbReference>
<dbReference type="HOGENOM" id="CLU_1913717_0_0_7"/>
<keyword evidence="2" id="KW-1185">Reference proteome</keyword>
<accession>B8FK09</accession>
<evidence type="ECO:0000313" key="1">
    <source>
        <dbReference type="EMBL" id="ACL02437.1"/>
    </source>
</evidence>
<gene>
    <name evidence="1" type="ordered locus">Dalk_0732</name>
</gene>
<reference evidence="1 2" key="1">
    <citation type="journal article" date="2012" name="Environ. Microbiol.">
        <title>The genome sequence of Desulfatibacillum alkenivorans AK-01: a blueprint for anaerobic alkane oxidation.</title>
        <authorList>
            <person name="Callaghan A.V."/>
            <person name="Morris B.E."/>
            <person name="Pereira I.A."/>
            <person name="McInerney M.J."/>
            <person name="Austin R.N."/>
            <person name="Groves J.T."/>
            <person name="Kukor J.J."/>
            <person name="Suflita J.M."/>
            <person name="Young L.Y."/>
            <person name="Zylstra G.J."/>
            <person name="Wawrik B."/>
        </authorList>
    </citation>
    <scope>NUCLEOTIDE SEQUENCE [LARGE SCALE GENOMIC DNA]</scope>
    <source>
        <strain evidence="1 2">AK-01</strain>
    </source>
</reference>
<evidence type="ECO:0000313" key="2">
    <source>
        <dbReference type="Proteomes" id="UP000000739"/>
    </source>
</evidence>